<dbReference type="EMBL" id="CP042914">
    <property type="protein sequence ID" value="QEG39504.1"/>
    <property type="molecule type" value="Genomic_DNA"/>
</dbReference>
<feature type="compositionally biased region" description="Low complexity" evidence="2">
    <location>
        <begin position="39"/>
        <end position="49"/>
    </location>
</feature>
<feature type="region of interest" description="Disordered" evidence="2">
    <location>
        <begin position="273"/>
        <end position="297"/>
    </location>
</feature>
<sequence length="297" mass="33214">MTSDAHRKPTTPKLGPLEGGPWRPVQPDELLRRDPPSEPAEAAPPAVNLQRQQELERYLQPRPADVDAYRELAEIYRQLDRPLDARRTLQKGLEIHPDEPKLLWQFEEACLAQSLHQLREVTALTKRLGTPEAQRELDRSRTDWACRRVDVCRARLKRDPQNMQLRVVLAEALRDMGLFEAAIEAAEVVAGHDALAPTAFLIRGQCYQALGESMKALPLFRAAALRRATPAPPRLRIVALRAAMELAEQQGLMLSLQRYERFLKIAEAELQTAASTAPSSSAPNVESSELSSEGSQA</sequence>
<evidence type="ECO:0000256" key="1">
    <source>
        <dbReference type="PROSITE-ProRule" id="PRU00339"/>
    </source>
</evidence>
<dbReference type="Gene3D" id="1.25.40.10">
    <property type="entry name" value="Tetratricopeptide repeat domain"/>
    <property type="match status" value="2"/>
</dbReference>
<keyword evidence="4" id="KW-1185">Reference proteome</keyword>
<gene>
    <name evidence="3" type="ORF">UC8_14990</name>
</gene>
<dbReference type="SUPFAM" id="SSF48452">
    <property type="entry name" value="TPR-like"/>
    <property type="match status" value="1"/>
</dbReference>
<name>A0A5B9QKT5_9BACT</name>
<dbReference type="InterPro" id="IPR019734">
    <property type="entry name" value="TPR_rpt"/>
</dbReference>
<protein>
    <submittedName>
        <fullName evidence="3">Tetratricopeptide repeat protein</fullName>
    </submittedName>
</protein>
<accession>A0A5B9QKT5</accession>
<evidence type="ECO:0000256" key="2">
    <source>
        <dbReference type="SAM" id="MobiDB-lite"/>
    </source>
</evidence>
<feature type="region of interest" description="Disordered" evidence="2">
    <location>
        <begin position="1"/>
        <end position="49"/>
    </location>
</feature>
<feature type="compositionally biased region" description="Polar residues" evidence="2">
    <location>
        <begin position="284"/>
        <end position="297"/>
    </location>
</feature>
<proteinExistence type="predicted"/>
<feature type="compositionally biased region" description="Low complexity" evidence="2">
    <location>
        <begin position="273"/>
        <end position="283"/>
    </location>
</feature>
<dbReference type="AlphaFoldDB" id="A0A5B9QKT5"/>
<dbReference type="PROSITE" id="PS50005">
    <property type="entry name" value="TPR"/>
    <property type="match status" value="1"/>
</dbReference>
<dbReference type="SMART" id="SM00028">
    <property type="entry name" value="TPR"/>
    <property type="match status" value="2"/>
</dbReference>
<evidence type="ECO:0000313" key="4">
    <source>
        <dbReference type="Proteomes" id="UP000325286"/>
    </source>
</evidence>
<dbReference type="InterPro" id="IPR011990">
    <property type="entry name" value="TPR-like_helical_dom_sf"/>
</dbReference>
<organism evidence="3 4">
    <name type="scientific">Roseimaritima ulvae</name>
    <dbReference type="NCBI Taxonomy" id="980254"/>
    <lineage>
        <taxon>Bacteria</taxon>
        <taxon>Pseudomonadati</taxon>
        <taxon>Planctomycetota</taxon>
        <taxon>Planctomycetia</taxon>
        <taxon>Pirellulales</taxon>
        <taxon>Pirellulaceae</taxon>
        <taxon>Roseimaritima</taxon>
    </lineage>
</organism>
<dbReference type="KEGG" id="rul:UC8_14990"/>
<dbReference type="Proteomes" id="UP000325286">
    <property type="component" value="Chromosome"/>
</dbReference>
<reference evidence="3 4" key="1">
    <citation type="submission" date="2019-08" db="EMBL/GenBank/DDBJ databases">
        <title>Deep-cultivation of Planctomycetes and their phenomic and genomic characterization uncovers novel biology.</title>
        <authorList>
            <person name="Wiegand S."/>
            <person name="Jogler M."/>
            <person name="Boedeker C."/>
            <person name="Pinto D."/>
            <person name="Vollmers J."/>
            <person name="Rivas-Marin E."/>
            <person name="Kohn T."/>
            <person name="Peeters S.H."/>
            <person name="Heuer A."/>
            <person name="Rast P."/>
            <person name="Oberbeckmann S."/>
            <person name="Bunk B."/>
            <person name="Jeske O."/>
            <person name="Meyerdierks A."/>
            <person name="Storesund J.E."/>
            <person name="Kallscheuer N."/>
            <person name="Luecker S."/>
            <person name="Lage O.M."/>
            <person name="Pohl T."/>
            <person name="Merkel B.J."/>
            <person name="Hornburger P."/>
            <person name="Mueller R.-W."/>
            <person name="Bruemmer F."/>
            <person name="Labrenz M."/>
            <person name="Spormann A.M."/>
            <person name="Op den Camp H."/>
            <person name="Overmann J."/>
            <person name="Amann R."/>
            <person name="Jetten M.S.M."/>
            <person name="Mascher T."/>
            <person name="Medema M.H."/>
            <person name="Devos D.P."/>
            <person name="Kaster A.-K."/>
            <person name="Ovreas L."/>
            <person name="Rohde M."/>
            <person name="Galperin M.Y."/>
            <person name="Jogler C."/>
        </authorList>
    </citation>
    <scope>NUCLEOTIDE SEQUENCE [LARGE SCALE GENOMIC DNA]</scope>
    <source>
        <strain evidence="3 4">UC8</strain>
    </source>
</reference>
<evidence type="ECO:0000313" key="3">
    <source>
        <dbReference type="EMBL" id="QEG39504.1"/>
    </source>
</evidence>
<feature type="repeat" description="TPR" evidence="1">
    <location>
        <begin position="66"/>
        <end position="99"/>
    </location>
</feature>
<keyword evidence="1" id="KW-0802">TPR repeat</keyword>